<sequence length="706" mass="80191">MATMNTETIHRYTVDLPHKSEAVDHVTEIDSVAEQNEIVECDVCGNLESLELKIGISMEALKEYARRDVAKCDTCSILLNCLERCGAMDDLDQSDDYYISLSTMYQRRAGRNGDNKSLLVDIHNGPGTSPVCKSVEIFVLPGESSPWPAVGTARSLSGQTSPESSVTLAKAWLNNCLKYHRRCNPPPRPHKFPRRLIDVRNVEKDGPVKLIETTGQEGRYLCLSHCWGEPENHPPRTTEGGHPVEPGMGFEGELDSDNVMRTLRTIDKHKEGIPWTDLSKTFQDAVSFVRALGESYMWIDSLCIIQDSPQDWAQESTKMADIYQNSYLTIAATKSSNSAGGLFTTPDSRFKEHSFSVTDRGGRERSLHCRQSQNHWFGSSFLRKEETPVPPLLQRAWVYQERVLSPRTLHFGHQEVLWECMSQTSCECSLWPQPEQACPRFDCRSQSRIRGWTAQDLVKEWHRAVSEYSTLALTKSSDRLPAIAGIARQMQKLRRGEDYFAGLWRESCLEDLLWFHNCQQGPGGYRECVRDTLCAPSWSWACVDKAVIEYPFFSEWPQRKAPLSSPQKSRRMAEVVEVSHEGEDAFVGCKNGFIRLRGHLFSVELTLRPVRPLTVDFGACDEFVGYISFYPDCDVSELDCGDASGGQRLYCFLTHAESEEDHRYLLLHAKQQPDVFERVGYFEHVGPGRNIFEVTEEREQKVITIV</sequence>
<feature type="domain" description="Heterokaryon incompatibility" evidence="1">
    <location>
        <begin position="220"/>
        <end position="401"/>
    </location>
</feature>
<dbReference type="PANTHER" id="PTHR33112">
    <property type="entry name" value="DOMAIN PROTEIN, PUTATIVE-RELATED"/>
    <property type="match status" value="1"/>
</dbReference>
<reference evidence="2 3" key="1">
    <citation type="submission" date="2024-04" db="EMBL/GenBank/DDBJ databases">
        <title>Phyllosticta paracitricarpa is synonymous to the EU quarantine fungus P. citricarpa based on phylogenomic analyses.</title>
        <authorList>
            <consortium name="Lawrence Berkeley National Laboratory"/>
            <person name="Van Ingen-Buijs V.A."/>
            <person name="Van Westerhoven A.C."/>
            <person name="Haridas S."/>
            <person name="Skiadas P."/>
            <person name="Martin F."/>
            <person name="Groenewald J.Z."/>
            <person name="Crous P.W."/>
            <person name="Seidl M.F."/>
        </authorList>
    </citation>
    <scope>NUCLEOTIDE SEQUENCE [LARGE SCALE GENOMIC DNA]</scope>
    <source>
        <strain evidence="2 3">CBS 123374</strain>
    </source>
</reference>
<evidence type="ECO:0000313" key="2">
    <source>
        <dbReference type="EMBL" id="KAK8236003.1"/>
    </source>
</evidence>
<dbReference type="Pfam" id="PF06985">
    <property type="entry name" value="HET"/>
    <property type="match status" value="1"/>
</dbReference>
<comment type="caution">
    <text evidence="2">The sequence shown here is derived from an EMBL/GenBank/DDBJ whole genome shotgun (WGS) entry which is preliminary data.</text>
</comment>
<accession>A0ABR1YRC6</accession>
<evidence type="ECO:0000313" key="3">
    <source>
        <dbReference type="Proteomes" id="UP001492380"/>
    </source>
</evidence>
<evidence type="ECO:0000259" key="1">
    <source>
        <dbReference type="Pfam" id="PF06985"/>
    </source>
</evidence>
<dbReference type="Proteomes" id="UP001492380">
    <property type="component" value="Unassembled WGS sequence"/>
</dbReference>
<organism evidence="2 3">
    <name type="scientific">Phyllosticta capitalensis</name>
    <dbReference type="NCBI Taxonomy" id="121624"/>
    <lineage>
        <taxon>Eukaryota</taxon>
        <taxon>Fungi</taxon>
        <taxon>Dikarya</taxon>
        <taxon>Ascomycota</taxon>
        <taxon>Pezizomycotina</taxon>
        <taxon>Dothideomycetes</taxon>
        <taxon>Dothideomycetes incertae sedis</taxon>
        <taxon>Botryosphaeriales</taxon>
        <taxon>Phyllostictaceae</taxon>
        <taxon>Phyllosticta</taxon>
    </lineage>
</organism>
<keyword evidence="3" id="KW-1185">Reference proteome</keyword>
<dbReference type="PANTHER" id="PTHR33112:SF13">
    <property type="entry name" value="HETEROKARYON INCOMPATIBILITY DOMAIN-CONTAINING PROTEIN"/>
    <property type="match status" value="1"/>
</dbReference>
<gene>
    <name evidence="2" type="ORF">HDK90DRAFT_261464</name>
</gene>
<proteinExistence type="predicted"/>
<name>A0ABR1YRC6_9PEZI</name>
<dbReference type="InterPro" id="IPR010730">
    <property type="entry name" value="HET"/>
</dbReference>
<dbReference type="EMBL" id="JBBWRZ010000005">
    <property type="protein sequence ID" value="KAK8236003.1"/>
    <property type="molecule type" value="Genomic_DNA"/>
</dbReference>
<protein>
    <submittedName>
        <fullName evidence="2">Heterokaryon incompatibility protein-domain-containing protein</fullName>
    </submittedName>
</protein>